<protein>
    <submittedName>
        <fullName evidence="1">Uncharacterized protein</fullName>
    </submittedName>
</protein>
<proteinExistence type="predicted"/>
<organism evidence="1">
    <name type="scientific">Pseudogymnoascus destructans</name>
    <dbReference type="NCBI Taxonomy" id="655981"/>
    <lineage>
        <taxon>Eukaryota</taxon>
        <taxon>Fungi</taxon>
        <taxon>Dikarya</taxon>
        <taxon>Ascomycota</taxon>
        <taxon>Pezizomycotina</taxon>
        <taxon>Leotiomycetes</taxon>
        <taxon>Thelebolales</taxon>
        <taxon>Thelebolaceae</taxon>
        <taxon>Pseudogymnoascus</taxon>
    </lineage>
</organism>
<dbReference type="RefSeq" id="XP_024323331.1">
    <property type="nucleotide sequence ID" value="XM_024468817.1"/>
</dbReference>
<dbReference type="OrthoDB" id="3428876at2759"/>
<name>A0A177A7A8_9PEZI</name>
<sequence>MTIQSHEGGVILLAEKCLFPIRNDGNSSEDAPKKRWGVTKLSSCTLRKAGILRSCSCSACENQTSSLEQKDLLYFLATVWALLLWEFAEVDTVQIGVHNIFSSSAGSVKKQHMRLLATSRSQTKTVNELFKAEGWSVYNMDERHYPYLIRGLYFNMVRKMRLNGLPKGEQGEEVCLHLSLPNMSLVKKNDRMKNSFLQICDITLVLDIDQNECFLVYKTTVT</sequence>
<gene>
    <name evidence="1" type="ORF">VC83_05193</name>
</gene>
<dbReference type="Proteomes" id="UP000077154">
    <property type="component" value="Unassembled WGS sequence"/>
</dbReference>
<reference evidence="1" key="1">
    <citation type="submission" date="2016-03" db="EMBL/GenBank/DDBJ databases">
        <title>Updated assembly of Pseudogymnoascus destructans, the fungus causing white-nose syndrome of bats.</title>
        <authorList>
            <person name="Palmer J.M."/>
            <person name="Drees K.P."/>
            <person name="Foster J.T."/>
            <person name="Lindner D.L."/>
        </authorList>
    </citation>
    <scope>NUCLEOTIDE SEQUENCE [LARGE SCALE GENOMIC DNA]</scope>
    <source>
        <strain evidence="1">20631-21</strain>
    </source>
</reference>
<dbReference type="EMBL" id="KV441398">
    <property type="protein sequence ID" value="OAF58045.1"/>
    <property type="molecule type" value="Genomic_DNA"/>
</dbReference>
<dbReference type="GeneID" id="36288260"/>
<accession>A0A177A7A8</accession>
<dbReference type="AlphaFoldDB" id="A0A177A7A8"/>
<evidence type="ECO:0000313" key="1">
    <source>
        <dbReference type="EMBL" id="OAF58045.1"/>
    </source>
</evidence>